<comment type="subcellular location">
    <subcellularLocation>
        <location evidence="10">Cell membrane</location>
        <topology evidence="10">Peripheral membrane protein</topology>
        <orientation evidence="10">Cytoplasmic side</orientation>
    </subcellularLocation>
</comment>
<keyword evidence="14" id="KW-1185">Reference proteome</keyword>
<keyword evidence="3 10" id="KW-0328">Glycosyltransferase</keyword>
<dbReference type="InterPro" id="IPR004276">
    <property type="entry name" value="GlycoTrans_28_N"/>
</dbReference>
<dbReference type="EC" id="2.4.1.227" evidence="10"/>
<evidence type="ECO:0000256" key="4">
    <source>
        <dbReference type="ARBA" id="ARBA00022679"/>
    </source>
</evidence>
<dbReference type="Gene3D" id="3.40.50.2000">
    <property type="entry name" value="Glycogen Phosphorylase B"/>
    <property type="match status" value="2"/>
</dbReference>
<reference evidence="13 14" key="1">
    <citation type="journal article" date="2018" name="Environ. Microbiol.">
        <title>Novel energy conservation strategies and behaviour of Pelotomaculum schinkii driving syntrophic propionate catabolism.</title>
        <authorList>
            <person name="Hidalgo-Ahumada C.A.P."/>
            <person name="Nobu M.K."/>
            <person name="Narihiro T."/>
            <person name="Tamaki H."/>
            <person name="Liu W.T."/>
            <person name="Kamagata Y."/>
            <person name="Stams A.J.M."/>
            <person name="Imachi H."/>
            <person name="Sousa D.Z."/>
        </authorList>
    </citation>
    <scope>NUCLEOTIDE SEQUENCE [LARGE SCALE GENOMIC DNA]</scope>
    <source>
        <strain evidence="13 14">MGP</strain>
    </source>
</reference>
<evidence type="ECO:0000256" key="5">
    <source>
        <dbReference type="ARBA" id="ARBA00022960"/>
    </source>
</evidence>
<dbReference type="InterPro" id="IPR006009">
    <property type="entry name" value="GlcNAc_MurG"/>
</dbReference>
<dbReference type="AlphaFoldDB" id="A0A4Y7RW42"/>
<evidence type="ECO:0000256" key="8">
    <source>
        <dbReference type="ARBA" id="ARBA00023306"/>
    </source>
</evidence>
<dbReference type="GO" id="GO:0009252">
    <property type="term" value="P:peptidoglycan biosynthetic process"/>
    <property type="evidence" value="ECO:0007669"/>
    <property type="project" value="UniProtKB-UniRule"/>
</dbReference>
<feature type="domain" description="Glycosyl transferase family 28 C-terminal" evidence="12">
    <location>
        <begin position="191"/>
        <end position="355"/>
    </location>
</feature>
<sequence>MRFIVAGGGTGGHIYPALAIAGGLKERYPGAEILYIGTSKGMEADIIPKEGLPFKGIEATGLQRKLTLRNFITIWQACRGLCQARGMIRSWRPDVVIGTGGYVCGPVILAAALNRIPTLIHEQNALPGLTNRLLARFATTVAVTFSASEKYFPRQKKIRLTGLPVRPEVLQAEKQEALSNLGIGNGRFVLLSFGGSRGARTINKAMVRVIKLFASDPRIYILHVTGTTGYEEFLSDCAAVGIDTAKAENFRVMSYVYNMQDALAAADLVVSRSGAATLAELTTLGIPAILVPYPYAAENHQEYNARALEKEGAARVVLDSRLDGDMLGDMVADLLVDRGRLSAMALASLKLGRKQALADIINCVDELIQSPGRQ</sequence>
<dbReference type="EMBL" id="QFFZ01000003">
    <property type="protein sequence ID" value="TEB13131.1"/>
    <property type="molecule type" value="Genomic_DNA"/>
</dbReference>
<dbReference type="GO" id="GO:0050511">
    <property type="term" value="F:undecaprenyldiphospho-muramoylpentapeptide beta-N-acetylglucosaminyltransferase activity"/>
    <property type="evidence" value="ECO:0007669"/>
    <property type="project" value="UniProtKB-UniRule"/>
</dbReference>
<feature type="domain" description="Glycosyltransferase family 28 N-terminal" evidence="11">
    <location>
        <begin position="3"/>
        <end position="142"/>
    </location>
</feature>
<dbReference type="RefSeq" id="WP_134212319.1">
    <property type="nucleotide sequence ID" value="NZ_QFFZ01000003.1"/>
</dbReference>
<keyword evidence="8 10" id="KW-0131">Cell cycle</keyword>
<feature type="binding site" evidence="10">
    <location>
        <position position="166"/>
    </location>
    <ligand>
        <name>UDP-N-acetyl-alpha-D-glucosamine</name>
        <dbReference type="ChEBI" id="CHEBI:57705"/>
    </ligand>
</feature>
<evidence type="ECO:0000256" key="3">
    <source>
        <dbReference type="ARBA" id="ARBA00022676"/>
    </source>
</evidence>
<dbReference type="Pfam" id="PF03033">
    <property type="entry name" value="Glyco_transf_28"/>
    <property type="match status" value="1"/>
</dbReference>
<keyword evidence="9 10" id="KW-0961">Cell wall biogenesis/degradation</keyword>
<keyword evidence="1 10" id="KW-1003">Cell membrane</keyword>
<feature type="binding site" evidence="10">
    <location>
        <begin position="10"/>
        <end position="12"/>
    </location>
    <ligand>
        <name>UDP-N-acetyl-alpha-D-glucosamine</name>
        <dbReference type="ChEBI" id="CHEBI:57705"/>
    </ligand>
</feature>
<keyword evidence="7 10" id="KW-0472">Membrane</keyword>
<evidence type="ECO:0000256" key="10">
    <source>
        <dbReference type="HAMAP-Rule" id="MF_00033"/>
    </source>
</evidence>
<dbReference type="CDD" id="cd03785">
    <property type="entry name" value="GT28_MurG"/>
    <property type="match status" value="1"/>
</dbReference>
<evidence type="ECO:0000313" key="14">
    <source>
        <dbReference type="Proteomes" id="UP000297597"/>
    </source>
</evidence>
<comment type="caution">
    <text evidence="13">The sequence shown here is derived from an EMBL/GenBank/DDBJ whole genome shotgun (WGS) entry which is preliminary data.</text>
</comment>
<accession>A0A4Y7RW42</accession>
<dbReference type="Proteomes" id="UP000297597">
    <property type="component" value="Unassembled WGS sequence"/>
</dbReference>
<comment type="pathway">
    <text evidence="10">Cell wall biogenesis; peptidoglycan biosynthesis.</text>
</comment>
<dbReference type="GO" id="GO:0051991">
    <property type="term" value="F:UDP-N-acetyl-D-glucosamine:N-acetylmuramoyl-L-alanyl-D-glutamyl-meso-2,6-diaminopimelyl-D-alanyl-D-alanine-diphosphoundecaprenol 4-beta-N-acetylglucosaminlytransferase activity"/>
    <property type="evidence" value="ECO:0007669"/>
    <property type="project" value="RHEA"/>
</dbReference>
<dbReference type="GO" id="GO:0005886">
    <property type="term" value="C:plasma membrane"/>
    <property type="evidence" value="ECO:0007669"/>
    <property type="project" value="UniProtKB-SubCell"/>
</dbReference>
<keyword evidence="5 10" id="KW-0133">Cell shape</keyword>
<dbReference type="HAMAP" id="MF_00033">
    <property type="entry name" value="MurG"/>
    <property type="match status" value="1"/>
</dbReference>
<dbReference type="Pfam" id="PF04101">
    <property type="entry name" value="Glyco_tran_28_C"/>
    <property type="match status" value="1"/>
</dbReference>
<evidence type="ECO:0000259" key="12">
    <source>
        <dbReference type="Pfam" id="PF04101"/>
    </source>
</evidence>
<comment type="similarity">
    <text evidence="10">Belongs to the glycosyltransferase 28 family. MurG subfamily.</text>
</comment>
<proteinExistence type="inferred from homology"/>
<name>A0A4Y7RW42_9FIRM</name>
<dbReference type="GO" id="GO:0071555">
    <property type="term" value="P:cell wall organization"/>
    <property type="evidence" value="ECO:0007669"/>
    <property type="project" value="UniProtKB-KW"/>
</dbReference>
<comment type="function">
    <text evidence="10">Cell wall formation. Catalyzes the transfer of a GlcNAc subunit on undecaprenyl-pyrophosphoryl-MurNAc-pentapeptide (lipid intermediate I) to form undecaprenyl-pyrophosphoryl-MurNAc-(pentapeptide)GlcNAc (lipid intermediate II).</text>
</comment>
<protein>
    <recommendedName>
        <fullName evidence="10">UDP-N-acetylglucosamine--N-acetylmuramyl-(pentapeptide) pyrophosphoryl-undecaprenol N-acetylglucosamine transferase</fullName>
        <ecNumber evidence="10">2.4.1.227</ecNumber>
    </recommendedName>
    <alternativeName>
        <fullName evidence="10">Undecaprenyl-PP-MurNAc-pentapeptide-UDPGlcNAc GlcNAc transferase</fullName>
    </alternativeName>
</protein>
<evidence type="ECO:0000313" key="13">
    <source>
        <dbReference type="EMBL" id="TEB13131.1"/>
    </source>
</evidence>
<keyword evidence="4 10" id="KW-0808">Transferase</keyword>
<feature type="binding site" evidence="10">
    <location>
        <position position="196"/>
    </location>
    <ligand>
        <name>UDP-N-acetyl-alpha-D-glucosamine</name>
        <dbReference type="ChEBI" id="CHEBI:57705"/>
    </ligand>
</feature>
<keyword evidence="6 10" id="KW-0573">Peptidoglycan synthesis</keyword>
<dbReference type="PANTHER" id="PTHR21015">
    <property type="entry name" value="UDP-N-ACETYLGLUCOSAMINE--N-ACETYLMURAMYL-(PENTAPEPTIDE) PYROPHOSPHORYL-UNDECAPRENOL N-ACETYLGLUCOSAMINE TRANSFERASE 1"/>
    <property type="match status" value="1"/>
</dbReference>
<dbReference type="InterPro" id="IPR007235">
    <property type="entry name" value="Glyco_trans_28_C"/>
</dbReference>
<organism evidence="13 14">
    <name type="scientific">Pelotomaculum propionicicum</name>
    <dbReference type="NCBI Taxonomy" id="258475"/>
    <lineage>
        <taxon>Bacteria</taxon>
        <taxon>Bacillati</taxon>
        <taxon>Bacillota</taxon>
        <taxon>Clostridia</taxon>
        <taxon>Eubacteriales</taxon>
        <taxon>Desulfotomaculaceae</taxon>
        <taxon>Pelotomaculum</taxon>
    </lineage>
</organism>
<comment type="caution">
    <text evidence="10">Lacks conserved residue(s) required for the propagation of feature annotation.</text>
</comment>
<keyword evidence="2 10" id="KW-0132">Cell division</keyword>
<evidence type="ECO:0000256" key="1">
    <source>
        <dbReference type="ARBA" id="ARBA00022475"/>
    </source>
</evidence>
<dbReference type="UniPathway" id="UPA00219"/>
<dbReference type="GO" id="GO:0008360">
    <property type="term" value="P:regulation of cell shape"/>
    <property type="evidence" value="ECO:0007669"/>
    <property type="project" value="UniProtKB-KW"/>
</dbReference>
<evidence type="ECO:0000256" key="6">
    <source>
        <dbReference type="ARBA" id="ARBA00022984"/>
    </source>
</evidence>
<comment type="catalytic activity">
    <reaction evidence="10">
        <text>di-trans,octa-cis-undecaprenyl diphospho-N-acetyl-alpha-D-muramoyl-L-alanyl-D-glutamyl-meso-2,6-diaminopimeloyl-D-alanyl-D-alanine + UDP-N-acetyl-alpha-D-glucosamine = di-trans,octa-cis-undecaprenyl diphospho-[N-acetyl-alpha-D-glucosaminyl-(1-&gt;4)]-N-acetyl-alpha-D-muramoyl-L-alanyl-D-glutamyl-meso-2,6-diaminopimeloyl-D-alanyl-D-alanine + UDP + H(+)</text>
        <dbReference type="Rhea" id="RHEA:31227"/>
        <dbReference type="ChEBI" id="CHEBI:15378"/>
        <dbReference type="ChEBI" id="CHEBI:57705"/>
        <dbReference type="ChEBI" id="CHEBI:58223"/>
        <dbReference type="ChEBI" id="CHEBI:61387"/>
        <dbReference type="ChEBI" id="CHEBI:61388"/>
        <dbReference type="EC" id="2.4.1.227"/>
    </reaction>
</comment>
<gene>
    <name evidence="10 13" type="primary">murG</name>
    <name evidence="13" type="ORF">Pmgp_00427</name>
</gene>
<evidence type="ECO:0000256" key="9">
    <source>
        <dbReference type="ARBA" id="ARBA00023316"/>
    </source>
</evidence>
<dbReference type="NCBIfam" id="TIGR01133">
    <property type="entry name" value="murG"/>
    <property type="match status" value="1"/>
</dbReference>
<dbReference type="SUPFAM" id="SSF53756">
    <property type="entry name" value="UDP-Glycosyltransferase/glycogen phosphorylase"/>
    <property type="match status" value="1"/>
</dbReference>
<dbReference type="OrthoDB" id="9808936at2"/>
<dbReference type="GO" id="GO:0005975">
    <property type="term" value="P:carbohydrate metabolic process"/>
    <property type="evidence" value="ECO:0007669"/>
    <property type="project" value="InterPro"/>
</dbReference>
<evidence type="ECO:0000256" key="2">
    <source>
        <dbReference type="ARBA" id="ARBA00022618"/>
    </source>
</evidence>
<evidence type="ECO:0000256" key="7">
    <source>
        <dbReference type="ARBA" id="ARBA00023136"/>
    </source>
</evidence>
<evidence type="ECO:0000259" key="11">
    <source>
        <dbReference type="Pfam" id="PF03033"/>
    </source>
</evidence>
<feature type="binding site" evidence="10">
    <location>
        <position position="301"/>
    </location>
    <ligand>
        <name>UDP-N-acetyl-alpha-D-glucosamine</name>
        <dbReference type="ChEBI" id="CHEBI:57705"/>
    </ligand>
</feature>
<dbReference type="GO" id="GO:0051301">
    <property type="term" value="P:cell division"/>
    <property type="evidence" value="ECO:0007669"/>
    <property type="project" value="UniProtKB-KW"/>
</dbReference>
<feature type="binding site" evidence="10">
    <location>
        <position position="124"/>
    </location>
    <ligand>
        <name>UDP-N-acetyl-alpha-D-glucosamine</name>
        <dbReference type="ChEBI" id="CHEBI:57705"/>
    </ligand>
</feature>
<dbReference type="PANTHER" id="PTHR21015:SF22">
    <property type="entry name" value="GLYCOSYLTRANSFERASE"/>
    <property type="match status" value="1"/>
</dbReference>